<keyword evidence="15" id="KW-1185">Reference proteome</keyword>
<evidence type="ECO:0000256" key="4">
    <source>
        <dbReference type="ARBA" id="ARBA00022448"/>
    </source>
</evidence>
<comment type="cofactor">
    <cofactor evidence="1">
        <name>Cu(2+)</name>
        <dbReference type="ChEBI" id="CHEBI:29036"/>
    </cofactor>
</comment>
<name>A0ABR3PU20_9TREE</name>
<dbReference type="Proteomes" id="UP001565368">
    <property type="component" value="Unassembled WGS sequence"/>
</dbReference>
<evidence type="ECO:0000256" key="12">
    <source>
        <dbReference type="SAM" id="MobiDB-lite"/>
    </source>
</evidence>
<evidence type="ECO:0000256" key="10">
    <source>
        <dbReference type="ARBA" id="ARBA00023284"/>
    </source>
</evidence>
<evidence type="ECO:0000256" key="3">
    <source>
        <dbReference type="ARBA" id="ARBA00013714"/>
    </source>
</evidence>
<keyword evidence="14" id="KW-0547">Nucleotide-binding</keyword>
<dbReference type="GeneID" id="95988668"/>
<dbReference type="Pfam" id="PF06747">
    <property type="entry name" value="CHCH"/>
    <property type="match status" value="1"/>
</dbReference>
<dbReference type="InterPro" id="IPR039289">
    <property type="entry name" value="CHCHD4"/>
</dbReference>
<feature type="compositionally biased region" description="Acidic residues" evidence="12">
    <location>
        <begin position="76"/>
        <end position="89"/>
    </location>
</feature>
<evidence type="ECO:0000256" key="1">
    <source>
        <dbReference type="ARBA" id="ARBA00001973"/>
    </source>
</evidence>
<evidence type="ECO:0000256" key="7">
    <source>
        <dbReference type="ARBA" id="ARBA00023010"/>
    </source>
</evidence>
<dbReference type="GO" id="GO:0003724">
    <property type="term" value="F:RNA helicase activity"/>
    <property type="evidence" value="ECO:0007669"/>
    <property type="project" value="UniProtKB-EC"/>
</dbReference>
<feature type="compositionally biased region" description="Low complexity" evidence="12">
    <location>
        <begin position="112"/>
        <end position="124"/>
    </location>
</feature>
<keyword evidence="6" id="KW-0560">Oxidoreductase</keyword>
<keyword evidence="14" id="KW-0347">Helicase</keyword>
<proteinExistence type="predicted"/>
<evidence type="ECO:0000313" key="15">
    <source>
        <dbReference type="Proteomes" id="UP001565368"/>
    </source>
</evidence>
<organism evidence="14 15">
    <name type="scientific">Vanrija albida</name>
    <dbReference type="NCBI Taxonomy" id="181172"/>
    <lineage>
        <taxon>Eukaryota</taxon>
        <taxon>Fungi</taxon>
        <taxon>Dikarya</taxon>
        <taxon>Basidiomycota</taxon>
        <taxon>Agaricomycotina</taxon>
        <taxon>Tremellomycetes</taxon>
        <taxon>Trichosporonales</taxon>
        <taxon>Trichosporonaceae</taxon>
        <taxon>Vanrija</taxon>
    </lineage>
</organism>
<dbReference type="PROSITE" id="PS51808">
    <property type="entry name" value="CHCH"/>
    <property type="match status" value="1"/>
</dbReference>
<dbReference type="EMBL" id="JBBXJM010000006">
    <property type="protein sequence ID" value="KAL1405943.1"/>
    <property type="molecule type" value="Genomic_DNA"/>
</dbReference>
<keyword evidence="14" id="KW-0067">ATP-binding</keyword>
<keyword evidence="10" id="KW-0676">Redox-active center</keyword>
<dbReference type="GO" id="GO:0016787">
    <property type="term" value="F:hydrolase activity"/>
    <property type="evidence" value="ECO:0007669"/>
    <property type="project" value="UniProtKB-KW"/>
</dbReference>
<feature type="region of interest" description="Disordered" evidence="12">
    <location>
        <begin position="107"/>
        <end position="138"/>
    </location>
</feature>
<comment type="subcellular location">
    <subcellularLocation>
        <location evidence="2">Mitochondrion inner membrane</location>
        <topology evidence="2">Single-pass type II membrane protein</topology>
        <orientation evidence="2">Intermembrane side</orientation>
    </subcellularLocation>
</comment>
<feature type="region of interest" description="Disordered" evidence="12">
    <location>
        <begin position="224"/>
        <end position="276"/>
    </location>
</feature>
<keyword evidence="8" id="KW-0496">Mitochondrion</keyword>
<gene>
    <name evidence="14" type="primary">ucp12_2</name>
    <name evidence="14" type="ORF">Q8F55_007625</name>
</gene>
<dbReference type="RefSeq" id="XP_069205887.1">
    <property type="nucleotide sequence ID" value="XM_069356046.1"/>
</dbReference>
<comment type="caution">
    <text evidence="14">The sequence shown here is derived from an EMBL/GenBank/DDBJ whole genome shotgun (WGS) entry which is preliminary data.</text>
</comment>
<keyword evidence="9" id="KW-1015">Disulfide bond</keyword>
<evidence type="ECO:0000256" key="9">
    <source>
        <dbReference type="ARBA" id="ARBA00023157"/>
    </source>
</evidence>
<evidence type="ECO:0000256" key="2">
    <source>
        <dbReference type="ARBA" id="ARBA00004164"/>
    </source>
</evidence>
<dbReference type="InterPro" id="IPR010625">
    <property type="entry name" value="CHCH"/>
</dbReference>
<keyword evidence="4" id="KW-0813">Transport</keyword>
<sequence length="276" mass="28680">MFARALARSARPALRAAPVARAVRAPRTRAFHQQNTDHEGGAQLALVAGAALIVGSAGYIVAGLRKSQVHPSSPKEEEEVEEEGDEESLLESVESEGLPAQAFLDLERSSSSDDAAAAPAAAPAGIPDPSQAASEGAFNEETGEINWDCPCLGGMATGPCGEEFKAAFSCFVYSEEEPKGIDCVEKFKAMQDCFREHPDVYGEEIDDDEPTAGELGAAVVDADAGADTPVTEKVSGQPTIGQKDAIVADHETGSIDPVEAGAAPVDATQKGEKELA</sequence>
<evidence type="ECO:0000256" key="5">
    <source>
        <dbReference type="ARBA" id="ARBA00022927"/>
    </source>
</evidence>
<evidence type="ECO:0000313" key="14">
    <source>
        <dbReference type="EMBL" id="KAL1405943.1"/>
    </source>
</evidence>
<keyword evidence="14" id="KW-0378">Hydrolase</keyword>
<keyword evidence="7" id="KW-0811">Translocation</keyword>
<evidence type="ECO:0000256" key="6">
    <source>
        <dbReference type="ARBA" id="ARBA00023002"/>
    </source>
</evidence>
<dbReference type="Gene3D" id="1.10.287.2900">
    <property type="match status" value="1"/>
</dbReference>
<evidence type="ECO:0000259" key="13">
    <source>
        <dbReference type="Pfam" id="PF06747"/>
    </source>
</evidence>
<reference evidence="14 15" key="1">
    <citation type="submission" date="2023-08" db="EMBL/GenBank/DDBJ databases">
        <title>Annotated Genome Sequence of Vanrija albida AlHP1.</title>
        <authorList>
            <person name="Herzog R."/>
        </authorList>
    </citation>
    <scope>NUCLEOTIDE SEQUENCE [LARGE SCALE GENOMIC DNA]</scope>
    <source>
        <strain evidence="14 15">AlHP1</strain>
    </source>
</reference>
<accession>A0ABR3PU20</accession>
<feature type="domain" description="CHCH" evidence="13">
    <location>
        <begin position="160"/>
        <end position="195"/>
    </location>
</feature>
<protein>
    <recommendedName>
        <fullName evidence="3">Mitochondrial intermembrane space import and assembly protein 40</fullName>
    </recommendedName>
    <alternativeName>
        <fullName evidence="11">Mitochondrial import inner membrane translocase TIM40</fullName>
    </alternativeName>
</protein>
<evidence type="ECO:0000256" key="8">
    <source>
        <dbReference type="ARBA" id="ARBA00023128"/>
    </source>
</evidence>
<dbReference type="PANTHER" id="PTHR21622">
    <property type="entry name" value="COILED-COIL-HELIX-COILED-COIL-HELIX DOMAIN CONTAINING 4"/>
    <property type="match status" value="1"/>
</dbReference>
<keyword evidence="5" id="KW-0653">Protein transport</keyword>
<dbReference type="PANTHER" id="PTHR21622:SF0">
    <property type="entry name" value="COILED-COIL-HELIX-COILED-COIL-HELIX DOMAIN CONTAINING 4"/>
    <property type="match status" value="1"/>
</dbReference>
<evidence type="ECO:0000256" key="11">
    <source>
        <dbReference type="ARBA" id="ARBA00033150"/>
    </source>
</evidence>
<feature type="region of interest" description="Disordered" evidence="12">
    <location>
        <begin position="66"/>
        <end position="95"/>
    </location>
</feature>